<dbReference type="Proteomes" id="UP000814140">
    <property type="component" value="Unassembled WGS sequence"/>
</dbReference>
<accession>A0ACB8SLH8</accession>
<dbReference type="EMBL" id="MU277252">
    <property type="protein sequence ID" value="KAI0057123.1"/>
    <property type="molecule type" value="Genomic_DNA"/>
</dbReference>
<organism evidence="1 2">
    <name type="scientific">Artomyces pyxidatus</name>
    <dbReference type="NCBI Taxonomy" id="48021"/>
    <lineage>
        <taxon>Eukaryota</taxon>
        <taxon>Fungi</taxon>
        <taxon>Dikarya</taxon>
        <taxon>Basidiomycota</taxon>
        <taxon>Agaricomycotina</taxon>
        <taxon>Agaricomycetes</taxon>
        <taxon>Russulales</taxon>
        <taxon>Auriscalpiaceae</taxon>
        <taxon>Artomyces</taxon>
    </lineage>
</organism>
<evidence type="ECO:0000313" key="2">
    <source>
        <dbReference type="Proteomes" id="UP000814140"/>
    </source>
</evidence>
<comment type="caution">
    <text evidence="1">The sequence shown here is derived from an EMBL/GenBank/DDBJ whole genome shotgun (WGS) entry which is preliminary data.</text>
</comment>
<keyword evidence="2" id="KW-1185">Reference proteome</keyword>
<evidence type="ECO:0000313" key="1">
    <source>
        <dbReference type="EMBL" id="KAI0057123.1"/>
    </source>
</evidence>
<proteinExistence type="predicted"/>
<name>A0ACB8SLH8_9AGAM</name>
<protein>
    <submittedName>
        <fullName evidence="1">PH domain-like protein</fullName>
    </submittedName>
</protein>
<gene>
    <name evidence="1" type="ORF">BV25DRAFT_1763683</name>
</gene>
<feature type="non-terminal residue" evidence="1">
    <location>
        <position position="244"/>
    </location>
</feature>
<sequence>MPSSSTLSTSEKALIKSVLPPATQKISAAALGRLYFAHPDPNSWSYSGIQGAVVLVHDKTKHAWFLRIVDIVGTRGILWDHEVYSEFDTESFLDRPFFFTFAGDECMIGIVFAEESEAKNFHKKVHTRKDIKAKAKPAAASTPTKTKSSKSKSRIDKSLISAPEKGSFIHVAHMGYDANSGFTSTNVDPSWTAFLGDLQGHGISSDVIEGNMDFIKDFLRDAQKGQKGPEPAKKKAPPPPAPRR</sequence>
<reference evidence="1" key="1">
    <citation type="submission" date="2021-03" db="EMBL/GenBank/DDBJ databases">
        <authorList>
            <consortium name="DOE Joint Genome Institute"/>
            <person name="Ahrendt S."/>
            <person name="Looney B.P."/>
            <person name="Miyauchi S."/>
            <person name="Morin E."/>
            <person name="Drula E."/>
            <person name="Courty P.E."/>
            <person name="Chicoki N."/>
            <person name="Fauchery L."/>
            <person name="Kohler A."/>
            <person name="Kuo A."/>
            <person name="Labutti K."/>
            <person name="Pangilinan J."/>
            <person name="Lipzen A."/>
            <person name="Riley R."/>
            <person name="Andreopoulos W."/>
            <person name="He G."/>
            <person name="Johnson J."/>
            <person name="Barry K.W."/>
            <person name="Grigoriev I.V."/>
            <person name="Nagy L."/>
            <person name="Hibbett D."/>
            <person name="Henrissat B."/>
            <person name="Matheny P.B."/>
            <person name="Labbe J."/>
            <person name="Martin F."/>
        </authorList>
    </citation>
    <scope>NUCLEOTIDE SEQUENCE</scope>
    <source>
        <strain evidence="1">HHB10654</strain>
    </source>
</reference>
<reference evidence="1" key="2">
    <citation type="journal article" date="2022" name="New Phytol.">
        <title>Evolutionary transition to the ectomycorrhizal habit in the genomes of a hyperdiverse lineage of mushroom-forming fungi.</title>
        <authorList>
            <person name="Looney B."/>
            <person name="Miyauchi S."/>
            <person name="Morin E."/>
            <person name="Drula E."/>
            <person name="Courty P.E."/>
            <person name="Kohler A."/>
            <person name="Kuo A."/>
            <person name="LaButti K."/>
            <person name="Pangilinan J."/>
            <person name="Lipzen A."/>
            <person name="Riley R."/>
            <person name="Andreopoulos W."/>
            <person name="He G."/>
            <person name="Johnson J."/>
            <person name="Nolan M."/>
            <person name="Tritt A."/>
            <person name="Barry K.W."/>
            <person name="Grigoriev I.V."/>
            <person name="Nagy L.G."/>
            <person name="Hibbett D."/>
            <person name="Henrissat B."/>
            <person name="Matheny P.B."/>
            <person name="Labbe J."/>
            <person name="Martin F.M."/>
        </authorList>
    </citation>
    <scope>NUCLEOTIDE SEQUENCE</scope>
    <source>
        <strain evidence="1">HHB10654</strain>
    </source>
</reference>